<dbReference type="GO" id="GO:0004563">
    <property type="term" value="F:beta-N-acetylhexosaminidase activity"/>
    <property type="evidence" value="ECO:0007669"/>
    <property type="project" value="UniProtKB-EC"/>
</dbReference>
<feature type="domain" description="Beta-hexosaminidase bacterial type N-terminal" evidence="9">
    <location>
        <begin position="43"/>
        <end position="104"/>
    </location>
</feature>
<dbReference type="InterPro" id="IPR015882">
    <property type="entry name" value="HEX_bac_N"/>
</dbReference>
<evidence type="ECO:0000256" key="1">
    <source>
        <dbReference type="ARBA" id="ARBA00001231"/>
    </source>
</evidence>
<dbReference type="PRINTS" id="PR00738">
    <property type="entry name" value="GLHYDRLASE20"/>
</dbReference>
<dbReference type="InterPro" id="IPR017853">
    <property type="entry name" value="GH"/>
</dbReference>
<dbReference type="GO" id="GO:0016020">
    <property type="term" value="C:membrane"/>
    <property type="evidence" value="ECO:0007669"/>
    <property type="project" value="TreeGrafter"/>
</dbReference>
<evidence type="ECO:0000256" key="4">
    <source>
        <dbReference type="ARBA" id="ARBA00022801"/>
    </source>
</evidence>
<dbReference type="PANTHER" id="PTHR22600">
    <property type="entry name" value="BETA-HEXOSAMINIDASE"/>
    <property type="match status" value="1"/>
</dbReference>
<dbReference type="Gene3D" id="3.30.379.10">
    <property type="entry name" value="Chitobiase/beta-hexosaminidase domain 2-like"/>
    <property type="match status" value="1"/>
</dbReference>
<dbReference type="InterPro" id="IPR029018">
    <property type="entry name" value="Hex-like_dom2"/>
</dbReference>
<comment type="similarity">
    <text evidence="2">Belongs to the glycosyl hydrolase 20 family.</text>
</comment>
<reference evidence="10 11" key="1">
    <citation type="submission" date="2019-04" db="EMBL/GenBank/DDBJ databases">
        <authorList>
            <person name="Van Vliet M D."/>
        </authorList>
    </citation>
    <scope>NUCLEOTIDE SEQUENCE [LARGE SCALE GENOMIC DNA]</scope>
    <source>
        <strain evidence="10 11">F1</strain>
    </source>
</reference>
<dbReference type="Gene3D" id="3.20.20.80">
    <property type="entry name" value="Glycosidases"/>
    <property type="match status" value="1"/>
</dbReference>
<keyword evidence="5" id="KW-0326">Glycosidase</keyword>
<feature type="domain" description="Glycoside hydrolase family 20 catalytic" evidence="8">
    <location>
        <begin position="108"/>
        <end position="446"/>
    </location>
</feature>
<evidence type="ECO:0000256" key="7">
    <source>
        <dbReference type="SAM" id="SignalP"/>
    </source>
</evidence>
<dbReference type="GO" id="GO:0005975">
    <property type="term" value="P:carbohydrate metabolic process"/>
    <property type="evidence" value="ECO:0007669"/>
    <property type="project" value="InterPro"/>
</dbReference>
<dbReference type="Proteomes" id="UP000366872">
    <property type="component" value="Unassembled WGS sequence"/>
</dbReference>
<evidence type="ECO:0000256" key="6">
    <source>
        <dbReference type="PIRSR" id="PIRSR625705-1"/>
    </source>
</evidence>
<evidence type="ECO:0000256" key="3">
    <source>
        <dbReference type="ARBA" id="ARBA00012663"/>
    </source>
</evidence>
<keyword evidence="7" id="KW-0732">Signal</keyword>
<proteinExistence type="inferred from homology"/>
<feature type="active site" description="Proton donor" evidence="6">
    <location>
        <position position="270"/>
    </location>
</feature>
<evidence type="ECO:0000259" key="8">
    <source>
        <dbReference type="Pfam" id="PF00728"/>
    </source>
</evidence>
<feature type="signal peptide" evidence="7">
    <location>
        <begin position="1"/>
        <end position="20"/>
    </location>
</feature>
<evidence type="ECO:0000256" key="2">
    <source>
        <dbReference type="ARBA" id="ARBA00006285"/>
    </source>
</evidence>
<dbReference type="GO" id="GO:0030203">
    <property type="term" value="P:glycosaminoglycan metabolic process"/>
    <property type="evidence" value="ECO:0007669"/>
    <property type="project" value="TreeGrafter"/>
</dbReference>
<dbReference type="AlphaFoldDB" id="A0A6C2U8A3"/>
<dbReference type="InterPro" id="IPR025705">
    <property type="entry name" value="Beta_hexosaminidase_sua/sub"/>
</dbReference>
<dbReference type="CDD" id="cd06563">
    <property type="entry name" value="GH20_chitobiase-like"/>
    <property type="match status" value="1"/>
</dbReference>
<dbReference type="Pfam" id="PF02838">
    <property type="entry name" value="Glyco_hydro_20b"/>
    <property type="match status" value="1"/>
</dbReference>
<evidence type="ECO:0000256" key="5">
    <source>
        <dbReference type="ARBA" id="ARBA00023295"/>
    </source>
</evidence>
<dbReference type="PIRSF" id="PIRSF001093">
    <property type="entry name" value="B-hxosamndse_ab_euk"/>
    <property type="match status" value="1"/>
</dbReference>
<keyword evidence="11" id="KW-1185">Reference proteome</keyword>
<dbReference type="EMBL" id="CAAHFG010000003">
    <property type="protein sequence ID" value="VGO16342.1"/>
    <property type="molecule type" value="Genomic_DNA"/>
</dbReference>
<dbReference type="EC" id="3.2.1.52" evidence="3"/>
<organism evidence="10 11">
    <name type="scientific">Pontiella desulfatans</name>
    <dbReference type="NCBI Taxonomy" id="2750659"/>
    <lineage>
        <taxon>Bacteria</taxon>
        <taxon>Pseudomonadati</taxon>
        <taxon>Kiritimatiellota</taxon>
        <taxon>Kiritimatiellia</taxon>
        <taxon>Kiritimatiellales</taxon>
        <taxon>Pontiellaceae</taxon>
        <taxon>Pontiella</taxon>
    </lineage>
</organism>
<keyword evidence="4" id="KW-0378">Hydrolase</keyword>
<evidence type="ECO:0000313" key="11">
    <source>
        <dbReference type="Proteomes" id="UP000366872"/>
    </source>
</evidence>
<accession>A0A6C2U8A3</accession>
<evidence type="ECO:0000259" key="9">
    <source>
        <dbReference type="Pfam" id="PF02838"/>
    </source>
</evidence>
<comment type="catalytic activity">
    <reaction evidence="1">
        <text>Hydrolysis of terminal non-reducing N-acetyl-D-hexosamine residues in N-acetyl-beta-D-hexosaminides.</text>
        <dbReference type="EC" id="3.2.1.52"/>
    </reaction>
</comment>
<dbReference type="PANTHER" id="PTHR22600:SF57">
    <property type="entry name" value="BETA-N-ACETYLHEXOSAMINIDASE"/>
    <property type="match status" value="1"/>
</dbReference>
<gene>
    <name evidence="10" type="primary">exo I_1</name>
    <name evidence="10" type="ORF">PDESU_04933</name>
</gene>
<evidence type="ECO:0000313" key="10">
    <source>
        <dbReference type="EMBL" id="VGO16342.1"/>
    </source>
</evidence>
<name>A0A6C2U8A3_PONDE</name>
<dbReference type="Pfam" id="PF00728">
    <property type="entry name" value="Glyco_hydro_20"/>
    <property type="match status" value="1"/>
</dbReference>
<protein>
    <recommendedName>
        <fullName evidence="3">beta-N-acetylhexosaminidase</fullName>
        <ecNumber evidence="3">3.2.1.52</ecNumber>
    </recommendedName>
</protein>
<feature type="chain" id="PRO_5025595165" description="beta-N-acetylhexosaminidase" evidence="7">
    <location>
        <begin position="21"/>
        <end position="479"/>
    </location>
</feature>
<dbReference type="SUPFAM" id="SSF51445">
    <property type="entry name" value="(Trans)glycosidases"/>
    <property type="match status" value="1"/>
</dbReference>
<dbReference type="InterPro" id="IPR015883">
    <property type="entry name" value="Glyco_hydro_20_cat"/>
</dbReference>
<sequence>MNILNIFLLSTTLACLTADAVNIMPTPSRIESGSGGLAVEGAHDIVYEEATEPLGREGYELEVKMQGITIRAENDAGKYYARVTLRQLVDQSENGTIPCVKIIDKPKYAWRSFMIDSGRQYQKVETIKGLLDRMAMLKMNVFHWHLTENDGWRIEIKKYPKLGEVGGFVADGPEQQGFYTQEEIREIVAYAAERQITIVPEIDVPGHSEAALKAYPELTCSGESPKPVKKGFSPYLYCGGRETTVDFLCDVLDEVCALFPSEYIHIGGDEAPKSEWKKCTHCQARIRELGLKDEHELQIELTNRLARHLASKGRKAICWGDVVTLPGQELEKNIVVHWWNYRKGKDKALKEGIRRGLPVIANSNYYTYLNFPQKHKWRQYNKSRTFDFRTCYEKNPSDIQNPTDKQREVLLGMGCCLWTDHGLTEEWLDRRLYPRIFAMAEQMWSTAERLPYAEFKAGVYAKRPLLEAMGVHGDWDEEY</sequence>
<dbReference type="SUPFAM" id="SSF55545">
    <property type="entry name" value="beta-N-acetylhexosaminidase-like domain"/>
    <property type="match status" value="1"/>
</dbReference>